<comment type="similarity">
    <text evidence="2">Belongs to the UPF0073 (Hly-III) family.</text>
</comment>
<evidence type="ECO:0000256" key="3">
    <source>
        <dbReference type="ARBA" id="ARBA00022475"/>
    </source>
</evidence>
<dbReference type="RefSeq" id="WP_154920862.1">
    <property type="nucleotide sequence ID" value="NZ_VUOE01000005.1"/>
</dbReference>
<evidence type="ECO:0000256" key="6">
    <source>
        <dbReference type="ARBA" id="ARBA00023136"/>
    </source>
</evidence>
<proteinExistence type="inferred from homology"/>
<dbReference type="EMBL" id="VUOE01000005">
    <property type="protein sequence ID" value="KAA2215360.1"/>
    <property type="molecule type" value="Genomic_DNA"/>
</dbReference>
<dbReference type="InterPro" id="IPR005744">
    <property type="entry name" value="Hy-lIII"/>
</dbReference>
<dbReference type="AlphaFoldDB" id="A0A5B2TP31"/>
<dbReference type="Pfam" id="PF03006">
    <property type="entry name" value="HlyIII"/>
    <property type="match status" value="1"/>
</dbReference>
<dbReference type="PANTHER" id="PTHR20855:SF3">
    <property type="entry name" value="LD03007P"/>
    <property type="match status" value="1"/>
</dbReference>
<dbReference type="Proteomes" id="UP000323188">
    <property type="component" value="Unassembled WGS sequence"/>
</dbReference>
<evidence type="ECO:0000256" key="8">
    <source>
        <dbReference type="SAM" id="Phobius"/>
    </source>
</evidence>
<keyword evidence="3" id="KW-1003">Cell membrane</keyword>
<keyword evidence="7" id="KW-0862">Zinc</keyword>
<dbReference type="GO" id="GO:0005886">
    <property type="term" value="C:plasma membrane"/>
    <property type="evidence" value="ECO:0007669"/>
    <property type="project" value="UniProtKB-SubCell"/>
</dbReference>
<keyword evidence="4 8" id="KW-0812">Transmembrane</keyword>
<comment type="subcellular location">
    <subcellularLocation>
        <location evidence="1">Cell membrane</location>
        <topology evidence="1">Multi-pass membrane protein</topology>
    </subcellularLocation>
</comment>
<evidence type="ECO:0000256" key="2">
    <source>
        <dbReference type="ARBA" id="ARBA00008488"/>
    </source>
</evidence>
<feature type="binding site" evidence="7">
    <location>
        <position position="196"/>
    </location>
    <ligand>
        <name>Zn(2+)</name>
        <dbReference type="ChEBI" id="CHEBI:29105"/>
    </ligand>
</feature>
<feature type="binding site" evidence="7">
    <location>
        <position position="192"/>
    </location>
    <ligand>
        <name>Zn(2+)</name>
        <dbReference type="ChEBI" id="CHEBI:29105"/>
    </ligand>
</feature>
<evidence type="ECO:0000256" key="7">
    <source>
        <dbReference type="PIRSR" id="PIRSR604254-1"/>
    </source>
</evidence>
<evidence type="ECO:0000313" key="9">
    <source>
        <dbReference type="EMBL" id="KAA2215360.1"/>
    </source>
</evidence>
<evidence type="ECO:0000256" key="5">
    <source>
        <dbReference type="ARBA" id="ARBA00022989"/>
    </source>
</evidence>
<sequence>MNLNQLFKIGNQDTEERLNSFSHFCGVIASCIGLIFLWKDNNHRSVYSEFSIGVYGISLIVLFASSTSYHFVDNPNWKKRLRILDHINIYYLIAGTYTPVALITLVNGNGWTLFYIVWAIAALGTALKIFYTGRFEFISLLLYLVMGWLIVFDLKNLLANSTSLGLTLLFLGGMFYSAGIMFYAIQRIPYNHFIWHLFVLAGAFCHWFFLYTDVI</sequence>
<comment type="caution">
    <text evidence="9">The sequence shown here is derived from an EMBL/GenBank/DDBJ whole genome shotgun (WGS) entry which is preliminary data.</text>
</comment>
<name>A0A5B2TP31_9FLAO</name>
<feature type="transmembrane region" description="Helical" evidence="8">
    <location>
        <begin position="137"/>
        <end position="154"/>
    </location>
</feature>
<feature type="transmembrane region" description="Helical" evidence="8">
    <location>
        <begin position="89"/>
        <end position="106"/>
    </location>
</feature>
<feature type="transmembrane region" description="Helical" evidence="8">
    <location>
        <begin position="20"/>
        <end position="38"/>
    </location>
</feature>
<feature type="transmembrane region" description="Helical" evidence="8">
    <location>
        <begin position="192"/>
        <end position="211"/>
    </location>
</feature>
<feature type="transmembrane region" description="Helical" evidence="8">
    <location>
        <begin position="50"/>
        <end position="69"/>
    </location>
</feature>
<gene>
    <name evidence="9" type="ORF">F0361_18385</name>
</gene>
<dbReference type="NCBIfam" id="TIGR01065">
    <property type="entry name" value="hlyIII"/>
    <property type="match status" value="1"/>
</dbReference>
<accession>A0A5B2TP31</accession>
<dbReference type="GO" id="GO:0140911">
    <property type="term" value="F:pore-forming activity"/>
    <property type="evidence" value="ECO:0007669"/>
    <property type="project" value="InterPro"/>
</dbReference>
<keyword evidence="6 8" id="KW-0472">Membrane</keyword>
<evidence type="ECO:0000313" key="10">
    <source>
        <dbReference type="Proteomes" id="UP000323188"/>
    </source>
</evidence>
<dbReference type="InterPro" id="IPR004254">
    <property type="entry name" value="AdipoR/HlyIII-related"/>
</dbReference>
<keyword evidence="7" id="KW-0479">Metal-binding</keyword>
<feature type="transmembrane region" description="Helical" evidence="8">
    <location>
        <begin position="113"/>
        <end position="131"/>
    </location>
</feature>
<keyword evidence="5 8" id="KW-1133">Transmembrane helix</keyword>
<evidence type="ECO:0000256" key="4">
    <source>
        <dbReference type="ARBA" id="ARBA00022692"/>
    </source>
</evidence>
<dbReference type="GO" id="GO:0046872">
    <property type="term" value="F:metal ion binding"/>
    <property type="evidence" value="ECO:0007669"/>
    <property type="project" value="UniProtKB-KW"/>
</dbReference>
<reference evidence="9 10" key="1">
    <citation type="submission" date="2019-09" db="EMBL/GenBank/DDBJ databases">
        <authorList>
            <person name="Khan S.A."/>
            <person name="Jeon C.O."/>
            <person name="Chun B.H."/>
            <person name="Jeong S.E."/>
        </authorList>
    </citation>
    <scope>NUCLEOTIDE SEQUENCE [LARGE SCALE GENOMIC DNA]</scope>
    <source>
        <strain evidence="9 10">KCTC 42508</strain>
    </source>
</reference>
<evidence type="ECO:0000256" key="1">
    <source>
        <dbReference type="ARBA" id="ARBA00004651"/>
    </source>
</evidence>
<feature type="transmembrane region" description="Helical" evidence="8">
    <location>
        <begin position="166"/>
        <end position="186"/>
    </location>
</feature>
<protein>
    <submittedName>
        <fullName evidence="9">Hemolysin III family protein</fullName>
    </submittedName>
</protein>
<feature type="binding site" evidence="7">
    <location>
        <position position="70"/>
    </location>
    <ligand>
        <name>Zn(2+)</name>
        <dbReference type="ChEBI" id="CHEBI:29105"/>
    </ligand>
</feature>
<dbReference type="PANTHER" id="PTHR20855">
    <property type="entry name" value="ADIPOR/PROGESTIN RECEPTOR-RELATED"/>
    <property type="match status" value="1"/>
</dbReference>
<organism evidence="9 10">
    <name type="scientific">Maribacter flavus</name>
    <dbReference type="NCBI Taxonomy" id="1658664"/>
    <lineage>
        <taxon>Bacteria</taxon>
        <taxon>Pseudomonadati</taxon>
        <taxon>Bacteroidota</taxon>
        <taxon>Flavobacteriia</taxon>
        <taxon>Flavobacteriales</taxon>
        <taxon>Flavobacteriaceae</taxon>
        <taxon>Maribacter</taxon>
    </lineage>
</organism>